<dbReference type="EMBL" id="UINC01166725">
    <property type="protein sequence ID" value="SVD68838.1"/>
    <property type="molecule type" value="Genomic_DNA"/>
</dbReference>
<reference evidence="1" key="1">
    <citation type="submission" date="2018-05" db="EMBL/GenBank/DDBJ databases">
        <authorList>
            <person name="Lanie J.A."/>
            <person name="Ng W.-L."/>
            <person name="Kazmierczak K.M."/>
            <person name="Andrzejewski T.M."/>
            <person name="Davidsen T.M."/>
            <person name="Wayne K.J."/>
            <person name="Tettelin H."/>
            <person name="Glass J.I."/>
            <person name="Rusch D."/>
            <person name="Podicherti R."/>
            <person name="Tsui H.-C.T."/>
            <person name="Winkler M.E."/>
        </authorList>
    </citation>
    <scope>NUCLEOTIDE SEQUENCE</scope>
</reference>
<accession>A0A382XEP7</accession>
<protein>
    <submittedName>
        <fullName evidence="1">Uncharacterized protein</fullName>
    </submittedName>
</protein>
<organism evidence="1">
    <name type="scientific">marine metagenome</name>
    <dbReference type="NCBI Taxonomy" id="408172"/>
    <lineage>
        <taxon>unclassified sequences</taxon>
        <taxon>metagenomes</taxon>
        <taxon>ecological metagenomes</taxon>
    </lineage>
</organism>
<feature type="non-terminal residue" evidence="1">
    <location>
        <position position="250"/>
    </location>
</feature>
<dbReference type="AlphaFoldDB" id="A0A382XEP7"/>
<gene>
    <name evidence="1" type="ORF">METZ01_LOCUS421692</name>
</gene>
<name>A0A382XEP7_9ZZZZ</name>
<sequence>MKKFLGILVLGIGIVLSIPKSVQAVGTCNVTVDGSYGFPNKIHYCTDNNVMEISVKMERNWALADLNTNTANNVSITITATGSMLSNKSGAATITGNGTDGATIINAGTVRAGINTINFNTGTNVTITNQSGGVIKAEHATLDERNTAIKANGTGFTLNNSGDITATGINTILTGENSTIINNSGGTIQGDRYGINGTGTNSGTSSTITNSGNIYGTTNRAIYINGSNYTITNQSGGLIRAGSDGSTNTS</sequence>
<evidence type="ECO:0000313" key="1">
    <source>
        <dbReference type="EMBL" id="SVD68838.1"/>
    </source>
</evidence>
<proteinExistence type="predicted"/>